<dbReference type="FunFam" id="2.60.40.1730:FF:000013">
    <property type="entry name" value="Aminopeptidase"/>
    <property type="match status" value="1"/>
</dbReference>
<evidence type="ECO:0000256" key="10">
    <source>
        <dbReference type="ARBA" id="ARBA00023288"/>
    </source>
</evidence>
<reference evidence="19" key="2">
    <citation type="submission" date="2022-10" db="UniProtKB">
        <authorList>
            <consortium name="EnsemblMetazoa"/>
        </authorList>
    </citation>
    <scope>IDENTIFICATION</scope>
    <source>
        <strain evidence="19">LVP_AGWG</strain>
    </source>
</reference>
<dbReference type="Gene3D" id="2.60.40.1910">
    <property type="match status" value="1"/>
</dbReference>
<dbReference type="Pfam" id="PF01433">
    <property type="entry name" value="Peptidase_M1"/>
    <property type="match status" value="1"/>
</dbReference>
<dbReference type="SUPFAM" id="SSF63737">
    <property type="entry name" value="Leukotriene A4 hydrolase N-terminal domain"/>
    <property type="match status" value="1"/>
</dbReference>
<feature type="domain" description="Peptidase M1 membrane alanine aminopeptidase" evidence="16">
    <location>
        <begin position="258"/>
        <end position="465"/>
    </location>
</feature>
<feature type="chain" id="PRO_5037757669" description="Aminopeptidase" evidence="15">
    <location>
        <begin position="27"/>
        <end position="910"/>
    </location>
</feature>
<feature type="domain" description="ERAP1-like C-terminal" evidence="17">
    <location>
        <begin position="547"/>
        <end position="859"/>
    </location>
</feature>
<dbReference type="Gene3D" id="2.60.40.1730">
    <property type="entry name" value="tricorn interacting facor f3 domain"/>
    <property type="match status" value="1"/>
</dbReference>
<feature type="binding site" evidence="12">
    <location>
        <position position="334"/>
    </location>
    <ligand>
        <name>Zn(2+)</name>
        <dbReference type="ChEBI" id="CHEBI:29105"/>
        <note>catalytic</note>
    </ligand>
</feature>
<dbReference type="Gene3D" id="1.25.50.20">
    <property type="match status" value="1"/>
</dbReference>
<evidence type="ECO:0000256" key="5">
    <source>
        <dbReference type="ARBA" id="ARBA00022670"/>
    </source>
</evidence>
<keyword evidence="9 14" id="KW-0482">Metalloprotease</keyword>
<evidence type="ECO:0000256" key="6">
    <source>
        <dbReference type="ARBA" id="ARBA00022723"/>
    </source>
</evidence>
<dbReference type="GO" id="GO:0042277">
    <property type="term" value="F:peptide binding"/>
    <property type="evidence" value="ECO:0007669"/>
    <property type="project" value="TreeGrafter"/>
</dbReference>
<dbReference type="InterPro" id="IPR024571">
    <property type="entry name" value="ERAP1-like_C_dom"/>
</dbReference>
<evidence type="ECO:0000259" key="17">
    <source>
        <dbReference type="Pfam" id="PF11838"/>
    </source>
</evidence>
<comment type="cofactor">
    <cofactor evidence="12 14">
        <name>Zn(2+)</name>
        <dbReference type="ChEBI" id="CHEBI:29105"/>
    </cofactor>
    <text evidence="12 14">Binds 1 zinc ion per subunit.</text>
</comment>
<dbReference type="GO" id="GO:0005615">
    <property type="term" value="C:extracellular space"/>
    <property type="evidence" value="ECO:0007669"/>
    <property type="project" value="TreeGrafter"/>
</dbReference>
<keyword evidence="20" id="KW-1185">Reference proteome</keyword>
<evidence type="ECO:0000313" key="20">
    <source>
        <dbReference type="Proteomes" id="UP000008820"/>
    </source>
</evidence>
<feature type="active site" description="Proton acceptor" evidence="11">
    <location>
        <position position="331"/>
    </location>
</feature>
<evidence type="ECO:0000256" key="7">
    <source>
        <dbReference type="ARBA" id="ARBA00022801"/>
    </source>
</evidence>
<dbReference type="PRINTS" id="PR00756">
    <property type="entry name" value="ALADIPTASE"/>
</dbReference>
<dbReference type="InterPro" id="IPR001930">
    <property type="entry name" value="Peptidase_M1"/>
</dbReference>
<dbReference type="InterPro" id="IPR050344">
    <property type="entry name" value="Peptidase_M1_aminopeptidases"/>
</dbReference>
<dbReference type="EnsemblMetazoa" id="AAEL017244-RB">
    <property type="protein sequence ID" value="AAEL017244-PB"/>
    <property type="gene ID" value="AAEL017244"/>
</dbReference>
<dbReference type="Proteomes" id="UP000008820">
    <property type="component" value="Chromosome 1"/>
</dbReference>
<evidence type="ECO:0000256" key="14">
    <source>
        <dbReference type="RuleBase" id="RU364040"/>
    </source>
</evidence>
<dbReference type="GO" id="GO:0006508">
    <property type="term" value="P:proteolysis"/>
    <property type="evidence" value="ECO:0007669"/>
    <property type="project" value="UniProtKB-KW"/>
</dbReference>
<feature type="binding site" evidence="12">
    <location>
        <position position="330"/>
    </location>
    <ligand>
        <name>Zn(2+)</name>
        <dbReference type="ChEBI" id="CHEBI:29105"/>
        <note>catalytic</note>
    </ligand>
</feature>
<dbReference type="PANTHER" id="PTHR11533:SF290">
    <property type="entry name" value="AMINOPEPTIDASE"/>
    <property type="match status" value="1"/>
</dbReference>
<evidence type="ECO:0000256" key="4">
    <source>
        <dbReference type="ARBA" id="ARBA00022622"/>
    </source>
</evidence>
<dbReference type="GO" id="GO:0008270">
    <property type="term" value="F:zinc ion binding"/>
    <property type="evidence" value="ECO:0007669"/>
    <property type="project" value="UniProtKB-UniRule"/>
</dbReference>
<comment type="similarity">
    <text evidence="2 14">Belongs to the peptidase M1 family.</text>
</comment>
<evidence type="ECO:0000256" key="13">
    <source>
        <dbReference type="PIRSR" id="PIRSR634016-4"/>
    </source>
</evidence>
<evidence type="ECO:0000259" key="16">
    <source>
        <dbReference type="Pfam" id="PF01433"/>
    </source>
</evidence>
<keyword evidence="14" id="KW-0472">Membrane</keyword>
<dbReference type="Pfam" id="PF11838">
    <property type="entry name" value="ERAP1_C"/>
    <property type="match status" value="1"/>
</dbReference>
<feature type="domain" description="Aminopeptidase N-like N-terminal" evidence="18">
    <location>
        <begin position="42"/>
        <end position="227"/>
    </location>
</feature>
<dbReference type="PANTHER" id="PTHR11533">
    <property type="entry name" value="PROTEASE M1 ZINC METALLOPROTEASE"/>
    <property type="match status" value="1"/>
</dbReference>
<evidence type="ECO:0000256" key="1">
    <source>
        <dbReference type="ARBA" id="ARBA00004609"/>
    </source>
</evidence>
<feature type="transmembrane region" description="Helical" evidence="14">
    <location>
        <begin position="888"/>
        <end position="907"/>
    </location>
</feature>
<keyword evidence="4" id="KW-0325">Glycoprotein</keyword>
<reference evidence="19 20" key="1">
    <citation type="submission" date="2017-06" db="EMBL/GenBank/DDBJ databases">
        <title>Aedes aegypti genome working group (AGWG) sequencing and assembly.</title>
        <authorList>
            <consortium name="Aedes aegypti Genome Working Group (AGWG)"/>
            <person name="Matthews B.J."/>
        </authorList>
    </citation>
    <scope>NUCLEOTIDE SEQUENCE [LARGE SCALE GENOMIC DNA]</scope>
    <source>
        <strain evidence="19 20">LVP_AGWG</strain>
    </source>
</reference>
<evidence type="ECO:0000256" key="9">
    <source>
        <dbReference type="ARBA" id="ARBA00023049"/>
    </source>
</evidence>
<dbReference type="InterPro" id="IPR034016">
    <property type="entry name" value="M1_APN-typ"/>
</dbReference>
<organism evidence="19 20">
    <name type="scientific">Aedes aegypti</name>
    <name type="common">Yellowfever mosquito</name>
    <name type="synonym">Culex aegypti</name>
    <dbReference type="NCBI Taxonomy" id="7159"/>
    <lineage>
        <taxon>Eukaryota</taxon>
        <taxon>Metazoa</taxon>
        <taxon>Ecdysozoa</taxon>
        <taxon>Arthropoda</taxon>
        <taxon>Hexapoda</taxon>
        <taxon>Insecta</taxon>
        <taxon>Pterygota</taxon>
        <taxon>Neoptera</taxon>
        <taxon>Endopterygota</taxon>
        <taxon>Diptera</taxon>
        <taxon>Nematocera</taxon>
        <taxon>Culicoidea</taxon>
        <taxon>Culicidae</taxon>
        <taxon>Culicinae</taxon>
        <taxon>Aedini</taxon>
        <taxon>Aedes</taxon>
        <taxon>Stegomyia</taxon>
    </lineage>
</organism>
<evidence type="ECO:0000256" key="12">
    <source>
        <dbReference type="PIRSR" id="PIRSR634016-3"/>
    </source>
</evidence>
<dbReference type="Gene3D" id="1.10.390.10">
    <property type="entry name" value="Neutral Protease Domain 2"/>
    <property type="match status" value="1"/>
</dbReference>
<feature type="site" description="Transition state stabilizer" evidence="13">
    <location>
        <position position="416"/>
    </location>
</feature>
<evidence type="ECO:0000259" key="18">
    <source>
        <dbReference type="Pfam" id="PF17900"/>
    </source>
</evidence>
<dbReference type="GO" id="GO:0070006">
    <property type="term" value="F:metalloaminopeptidase activity"/>
    <property type="evidence" value="ECO:0007669"/>
    <property type="project" value="TreeGrafter"/>
</dbReference>
<keyword evidence="15" id="KW-0732">Signal</keyword>
<keyword evidence="3 14" id="KW-0031">Aminopeptidase</keyword>
<dbReference type="FunFam" id="1.10.390.10:FF:000006">
    <property type="entry name" value="Puromycin-sensitive aminopeptidase"/>
    <property type="match status" value="1"/>
</dbReference>
<keyword evidence="6 12" id="KW-0479">Metal-binding</keyword>
<evidence type="ECO:0000313" key="19">
    <source>
        <dbReference type="EnsemblMetazoa" id="AAEL017244-PB"/>
    </source>
</evidence>
<dbReference type="GO" id="GO:0043171">
    <property type="term" value="P:peptide catabolic process"/>
    <property type="evidence" value="ECO:0007669"/>
    <property type="project" value="TreeGrafter"/>
</dbReference>
<accession>A0A903V0A7</accession>
<feature type="binding site" evidence="12">
    <location>
        <position position="353"/>
    </location>
    <ligand>
        <name>Zn(2+)</name>
        <dbReference type="ChEBI" id="CHEBI:29105"/>
        <note>catalytic</note>
    </ligand>
</feature>
<dbReference type="OrthoDB" id="10031169at2759"/>
<gene>
    <name evidence="19" type="primary">5577667</name>
</gene>
<dbReference type="AlphaFoldDB" id="A0A903V0A7"/>
<dbReference type="InterPro" id="IPR045357">
    <property type="entry name" value="Aminopeptidase_N-like_N"/>
</dbReference>
<proteinExistence type="inferred from homology"/>
<evidence type="ECO:0000256" key="11">
    <source>
        <dbReference type="PIRSR" id="PIRSR634016-1"/>
    </source>
</evidence>
<feature type="signal peptide" evidence="15">
    <location>
        <begin position="1"/>
        <end position="26"/>
    </location>
</feature>
<keyword evidence="5 14" id="KW-0645">Protease</keyword>
<dbReference type="CDD" id="cd09601">
    <property type="entry name" value="M1_APN-Q_like"/>
    <property type="match status" value="1"/>
</dbReference>
<protein>
    <recommendedName>
        <fullName evidence="14">Aminopeptidase</fullName>
        <ecNumber evidence="14">3.4.11.-</ecNumber>
    </recommendedName>
</protein>
<keyword evidence="14" id="KW-0812">Transmembrane</keyword>
<dbReference type="Pfam" id="PF17900">
    <property type="entry name" value="Peptidase_M1_N"/>
    <property type="match status" value="1"/>
</dbReference>
<dbReference type="EC" id="3.4.11.-" evidence="14"/>
<sequence>MDRRQVSNRHLLCLVALIFVGGAVLGQEVGEDHFRLPTNTVPIGYDVQLTVDLEQFAFFGTVQILLKANNASNHVTLNVKELDVSNVRLTEDTGRQLALVVYVMQNDSEMVRFNFDSDLLETHTYQLAIDFAGNITDDLKGLYKSSYYRGTEERFVATTFNAAAYARKILPCYDEPQLKAKFKLRIYHKPEFRALSNMPVENRIESANADNMTVTAFIESPPMSSYLLAFVVSDFGEIRIDAKFAAHAQLSVINSTRYALDFTKDAIGHLERFFKRPYQLDKLDIVAIDDFLMGAMENWGLITYKTSRIVYRQGLDKTEKLQSVTKIVFHELIHQWFGNEATSAWWSYIWLNEGFTVFLESYVLDLMRPEWRTLDQFLVNEMHSVMERDVLPKTRPMTKPIDTPEKIAGIYDFAVYPKAASVIRMWQSIVGREVFDDFLVEYLIDRSYKAATEEDMIRVLQNVVNRHGVKLPPIKDIVQSSTMNPSFPVVTIERFSNGTVNATSAPVETFYIPLNWLSSTNKSGIEWITNSEGQKSIQLGAVGHDEWVLFNPNQHGYYRVNYDRRSWTLLVDALKINHHQIPTLSRAQLIDDALALTKTNQLDIDILLEVLDYLPQELNLIPLKAGFKAFRYLHRMLQGNEFYQNYWDHQSKILEQIYDRMLANSADDHMSRLYRAEVRKVVCELGARKCLQDSLELFDRFVTIDPDLRAPVICGAMKASESFNVWALVVRRMLHITRNFEQKRINTEEFEDILYGFGCAVSEDRLDNYMMMSLTREDTLEQSDRIKMFNYIANSGVSGTNMALFRLNNDLRTLKSRYGSVTEIISNLKRAISTEGQLQEFTNFMKNNTDTSLGLLLAEVHNEAQSNVRWAKEKLPQISKWISLHSSAFTFFISKTLMVLGLVAVVYRWQ</sequence>
<dbReference type="InterPro" id="IPR042097">
    <property type="entry name" value="Aminopeptidase_N-like_N_sf"/>
</dbReference>
<keyword evidence="8 12" id="KW-0862">Zinc</keyword>
<dbReference type="GO" id="GO:0098552">
    <property type="term" value="C:side of membrane"/>
    <property type="evidence" value="ECO:0007669"/>
    <property type="project" value="UniProtKB-KW"/>
</dbReference>
<evidence type="ECO:0000256" key="8">
    <source>
        <dbReference type="ARBA" id="ARBA00022833"/>
    </source>
</evidence>
<dbReference type="GO" id="GO:0005886">
    <property type="term" value="C:plasma membrane"/>
    <property type="evidence" value="ECO:0007669"/>
    <property type="project" value="UniProtKB-SubCell"/>
</dbReference>
<dbReference type="SUPFAM" id="SSF55486">
    <property type="entry name" value="Metalloproteases ('zincins'), catalytic domain"/>
    <property type="match status" value="1"/>
</dbReference>
<dbReference type="InterPro" id="IPR027268">
    <property type="entry name" value="Peptidase_M4/M1_CTD_sf"/>
</dbReference>
<dbReference type="InterPro" id="IPR014782">
    <property type="entry name" value="Peptidase_M1_dom"/>
</dbReference>
<evidence type="ECO:0000256" key="2">
    <source>
        <dbReference type="ARBA" id="ARBA00010136"/>
    </source>
</evidence>
<keyword evidence="7 14" id="KW-0378">Hydrolase</keyword>
<name>A0A903V0A7_AEDAE</name>
<keyword evidence="10" id="KW-0449">Lipoprotein</keyword>
<keyword evidence="4" id="KW-0336">GPI-anchor</keyword>
<evidence type="ECO:0000256" key="3">
    <source>
        <dbReference type="ARBA" id="ARBA00022438"/>
    </source>
</evidence>
<evidence type="ECO:0000256" key="15">
    <source>
        <dbReference type="SAM" id="SignalP"/>
    </source>
</evidence>
<keyword evidence="14" id="KW-1133">Transmembrane helix</keyword>
<dbReference type="GO" id="GO:0005737">
    <property type="term" value="C:cytoplasm"/>
    <property type="evidence" value="ECO:0007669"/>
    <property type="project" value="TreeGrafter"/>
</dbReference>
<comment type="subcellular location">
    <subcellularLocation>
        <location evidence="1">Cell membrane</location>
        <topology evidence="1">Lipid-anchor</topology>
        <topology evidence="1">GPI-anchor</topology>
    </subcellularLocation>
</comment>